<dbReference type="AlphaFoldDB" id="A0A2K2FRX1"/>
<proteinExistence type="predicted"/>
<name>A0A2K2FRX1_9CLOT</name>
<sequence length="90" mass="10433">MFPDYNKTGNNDLKRRPENLIAEIRNLERQKACYNASRVRGDAFISGCMKNRNKDNQILYLQNSSSCKSYFATSIPEEPCTCKERQFGFP</sequence>
<reference evidence="1 2" key="1">
    <citation type="submission" date="2017-06" db="EMBL/GenBank/DDBJ databases">
        <title>Investigating the central metabolism of Clostridium thermosuccinogenes.</title>
        <authorList>
            <person name="Koendjbiharie J.G."/>
            <person name="van Kranenburg R."/>
        </authorList>
    </citation>
    <scope>NUCLEOTIDE SEQUENCE [LARGE SCALE GENOMIC DNA]</scope>
    <source>
        <strain evidence="1 2">DSM 5806</strain>
    </source>
</reference>
<evidence type="ECO:0000313" key="2">
    <source>
        <dbReference type="Proteomes" id="UP000236151"/>
    </source>
</evidence>
<gene>
    <name evidence="1" type="ORF">CDQ84_00540</name>
</gene>
<comment type="caution">
    <text evidence="1">The sequence shown here is derived from an EMBL/GenBank/DDBJ whole genome shotgun (WGS) entry which is preliminary data.</text>
</comment>
<accession>A0A2K2FRX1</accession>
<dbReference type="EMBL" id="NIOJ01000001">
    <property type="protein sequence ID" value="PNU01531.1"/>
    <property type="molecule type" value="Genomic_DNA"/>
</dbReference>
<keyword evidence="2" id="KW-1185">Reference proteome</keyword>
<evidence type="ECO:0000313" key="1">
    <source>
        <dbReference type="EMBL" id="PNU01531.1"/>
    </source>
</evidence>
<protein>
    <submittedName>
        <fullName evidence="1">Uncharacterized protein</fullName>
    </submittedName>
</protein>
<dbReference type="Proteomes" id="UP000236151">
    <property type="component" value="Unassembled WGS sequence"/>
</dbReference>
<organism evidence="1 2">
    <name type="scientific">Clostridium thermosuccinogenes</name>
    <dbReference type="NCBI Taxonomy" id="84032"/>
    <lineage>
        <taxon>Bacteria</taxon>
        <taxon>Bacillati</taxon>
        <taxon>Bacillota</taxon>
        <taxon>Clostridia</taxon>
        <taxon>Eubacteriales</taxon>
        <taxon>Clostridiaceae</taxon>
        <taxon>Clostridium</taxon>
    </lineage>
</organism>
<dbReference type="KEGG" id="cthd:CDO33_16530"/>